<organism evidence="2">
    <name type="scientific">Haemonchus contortus</name>
    <name type="common">Barber pole worm</name>
    <dbReference type="NCBI Taxonomy" id="6289"/>
    <lineage>
        <taxon>Eukaryota</taxon>
        <taxon>Metazoa</taxon>
        <taxon>Ecdysozoa</taxon>
        <taxon>Nematoda</taxon>
        <taxon>Chromadorea</taxon>
        <taxon>Rhabditida</taxon>
        <taxon>Rhabditina</taxon>
        <taxon>Rhabditomorpha</taxon>
        <taxon>Strongyloidea</taxon>
        <taxon>Trichostrongylidae</taxon>
        <taxon>Haemonchus</taxon>
    </lineage>
</organism>
<proteinExistence type="predicted"/>
<sequence length="184" mass="19763">MRMFSWIYIPIQGEAIPAAQEAIAKPAEATPAAQEAIKEAIPKPGEETAPAQEAFSKPAAATPSAQESIKEAVPKPGEETASAQEAISKPAKAIPAAQYATKDVVPKIEQSSLTIWEQWPQEYTARSSDSPSGRLATFQGPVTVDDGTQPDEVSTHRYIFVVPMVVTANINGKVYRLTTHYTIA</sequence>
<feature type="compositionally biased region" description="Basic and acidic residues" evidence="1">
    <location>
        <begin position="36"/>
        <end position="46"/>
    </location>
</feature>
<feature type="compositionally biased region" description="Basic and acidic residues" evidence="1">
    <location>
        <begin position="68"/>
        <end position="78"/>
    </location>
</feature>
<evidence type="ECO:0000313" key="2">
    <source>
        <dbReference type="EMBL" id="CDL96592.1"/>
    </source>
</evidence>
<accession>W6NXK6</accession>
<reference evidence="2" key="1">
    <citation type="submission" date="2013-03" db="EMBL/GenBank/DDBJ databases">
        <authorList>
            <person name="Aslett M."/>
        </authorList>
    </citation>
    <scope>NUCLEOTIDE SEQUENCE [LARGE SCALE GENOMIC DNA]</scope>
    <source>
        <strain evidence="2">ISE/inbred ISE</strain>
    </source>
</reference>
<evidence type="ECO:0000256" key="1">
    <source>
        <dbReference type="SAM" id="MobiDB-lite"/>
    </source>
</evidence>
<feature type="region of interest" description="Disordered" evidence="1">
    <location>
        <begin position="30"/>
        <end position="88"/>
    </location>
</feature>
<comment type="caution">
    <text evidence="2">The sequence shown here is derived from an EMBL/GenBank/DDBJ whole genome shotgun (WGS) entry which is preliminary data.</text>
</comment>
<feature type="non-terminal residue" evidence="2">
    <location>
        <position position="184"/>
    </location>
</feature>
<dbReference type="AlphaFoldDB" id="W6NXK6"/>
<reference evidence="2" key="2">
    <citation type="submission" date="2013-05" db="EMBL/GenBank/DDBJ databases">
        <title>The genome and transcriptome of Haemonchus contortus: a key model parasite for drug and vaccine discovery.</title>
        <authorList>
            <person name="Laing R."/>
            <person name="Kikuchi T."/>
            <person name="Martinelli A."/>
            <person name="Tsai I.J."/>
            <person name="Beech R.N."/>
            <person name="Redman E."/>
            <person name="Holroyd N."/>
            <person name="Bartley D.J."/>
            <person name="Beasley H."/>
            <person name="Britton C."/>
            <person name="Curran D."/>
            <person name="Devaney E."/>
            <person name="Gilabert A."/>
            <person name="Jackson F."/>
            <person name="Hunt M."/>
            <person name="Johnston S."/>
            <person name="Kryukov I."/>
            <person name="Li K."/>
            <person name="Morrison A.A."/>
            <person name="Reid A.J."/>
            <person name="Sargison N."/>
            <person name="Saunders G."/>
            <person name="Wasmuth J.D."/>
            <person name="Wolstenholme A."/>
            <person name="Berriman M."/>
            <person name="Gilleard J.S."/>
            <person name="Cotton J.A."/>
        </authorList>
    </citation>
    <scope>NUCLEOTIDE SEQUENCE [LARGE SCALE GENOMIC DNA]</scope>
    <source>
        <strain evidence="2">ISE/inbred ISE</strain>
    </source>
</reference>
<dbReference type="EMBL" id="CAVP010060906">
    <property type="protein sequence ID" value="CDL96592.1"/>
    <property type="molecule type" value="Genomic_DNA"/>
</dbReference>
<protein>
    <submittedName>
        <fullName evidence="2">Uncharacterized protein</fullName>
    </submittedName>
</protein>
<name>W6NXK6_HAECO</name>
<gene>
    <name evidence="2" type="ORF">HCOI_01880000</name>
</gene>